<keyword evidence="2" id="KW-0808">Transferase</keyword>
<keyword evidence="1" id="KW-0328">Glycosyltransferase</keyword>
<dbReference type="Pfam" id="PF10093">
    <property type="entry name" value="EarP"/>
    <property type="match status" value="1"/>
</dbReference>
<dbReference type="EMBL" id="JTDO01000014">
    <property type="protein sequence ID" value="KLT72364.1"/>
    <property type="molecule type" value="Genomic_DNA"/>
</dbReference>
<evidence type="ECO:0000256" key="3">
    <source>
        <dbReference type="ARBA" id="ARBA00024303"/>
    </source>
</evidence>
<proteinExistence type="inferred from homology"/>
<gene>
    <name evidence="8" type="ORF">PL75_08595</name>
</gene>
<comment type="function">
    <text evidence="3">Protein-arginine rhamnosyltransferase that catalyzes the transfer of a single rhamnose to elongation factor P (EF-P) on 'Lys-32', a modification required for EF-P-dependent rescue of polyproline stalled ribosomes.</text>
</comment>
<evidence type="ECO:0000313" key="9">
    <source>
        <dbReference type="Proteomes" id="UP000036027"/>
    </source>
</evidence>
<evidence type="ECO:0000256" key="5">
    <source>
        <dbReference type="ARBA" id="ARBA00024416"/>
    </source>
</evidence>
<dbReference type="InterPro" id="IPR016633">
    <property type="entry name" value="EarP"/>
</dbReference>
<accession>A0A0J0YQF9</accession>
<evidence type="ECO:0000256" key="2">
    <source>
        <dbReference type="ARBA" id="ARBA00022679"/>
    </source>
</evidence>
<dbReference type="GO" id="GO:0106361">
    <property type="term" value="F:protein-arginine rhamnosyltransferase activity"/>
    <property type="evidence" value="ECO:0007669"/>
    <property type="project" value="InterPro"/>
</dbReference>
<keyword evidence="9" id="KW-1185">Reference proteome</keyword>
<comment type="similarity">
    <text evidence="4">Belongs to the glycosyltransferase 104 family.</text>
</comment>
<protein>
    <recommendedName>
        <fullName evidence="5">Protein-arginine rhamnosyltransferase</fullName>
    </recommendedName>
    <alternativeName>
        <fullName evidence="6">EF-P arginine rhamnosyltransferase</fullName>
    </alternativeName>
</protein>
<evidence type="ECO:0000256" key="4">
    <source>
        <dbReference type="ARBA" id="ARBA00024346"/>
    </source>
</evidence>
<name>A0A0J0YQF9_9NEIS</name>
<dbReference type="RefSeq" id="WP_047761574.1">
    <property type="nucleotide sequence ID" value="NZ_CP091510.1"/>
</dbReference>
<dbReference type="PIRSF" id="PIRSF015557">
    <property type="entry name" value="UCP015557"/>
    <property type="match status" value="1"/>
</dbReference>
<dbReference type="PATRIC" id="fig|1470200.3.peg.656"/>
<dbReference type="AlphaFoldDB" id="A0A0J0YQF9"/>
<dbReference type="NCBIfam" id="TIGR03837">
    <property type="entry name" value="efp_Arg_rhamno"/>
    <property type="match status" value="1"/>
</dbReference>
<evidence type="ECO:0000256" key="7">
    <source>
        <dbReference type="ARBA" id="ARBA00048472"/>
    </source>
</evidence>
<dbReference type="Proteomes" id="UP000036027">
    <property type="component" value="Unassembled WGS sequence"/>
</dbReference>
<evidence type="ECO:0000313" key="8">
    <source>
        <dbReference type="EMBL" id="KLT72364.1"/>
    </source>
</evidence>
<comment type="catalytic activity">
    <reaction evidence="7">
        <text>dTDP-beta-L-rhamnose + L-arginyl-[protein] = N(omega)-(alpha-L-rhamnosyl)-L-arginyl-[protein] + dTDP + H(+)</text>
        <dbReference type="Rhea" id="RHEA:66692"/>
        <dbReference type="Rhea" id="RHEA-COMP:10532"/>
        <dbReference type="Rhea" id="RHEA-COMP:17096"/>
        <dbReference type="ChEBI" id="CHEBI:15378"/>
        <dbReference type="ChEBI" id="CHEBI:29965"/>
        <dbReference type="ChEBI" id="CHEBI:57510"/>
        <dbReference type="ChEBI" id="CHEBI:58369"/>
        <dbReference type="ChEBI" id="CHEBI:167445"/>
    </reaction>
    <physiologicalReaction direction="left-to-right" evidence="7">
        <dbReference type="Rhea" id="RHEA:66693"/>
    </physiologicalReaction>
</comment>
<comment type="caution">
    <text evidence="8">The sequence shown here is derived from an EMBL/GenBank/DDBJ whole genome shotgun (WGS) entry which is preliminary data.</text>
</comment>
<sequence>MSLIPSAQPVCWLFCNVIDNYGDIGVAWRLAQGLTHELGWQVYLWLDDETALRTLCPTLPSLPCQYENIRIQKWQPAIHAEGLTNTPPPTVAIETFACDLPPEVCQIIRKHNALWLNWEYLSAEESNERLHGLSSLQTDGRQKYFWFMGFSEKSGGLLREKNYAESKYMVADNMRRQLLLPVKKTPEWLWFGYKSEVWAKWLDTLRYLSSPVTLLLAGNQIIESLKESKHIPQNALQYDGDTFQMASVTLVKIPFIPQKDFDHLLHMVDSAIVRGEDSFVRAQFSGKPFLWHIYPQQENIHLDKLSAFWQRAYAYYPTDIIHAHNALSDELNGARQLNNTQRLAAWQELIGQMPRWHVATSAWQQTLFKQPSAFEKLAKFAEDKLK</sequence>
<reference evidence="8 9" key="1">
    <citation type="submission" date="2014-11" db="EMBL/GenBank/DDBJ databases">
        <title>Genome of a novel goose pathogen.</title>
        <authorList>
            <person name="Hansen C.M."/>
            <person name="Hueffer K."/>
            <person name="Choi S.C."/>
        </authorList>
    </citation>
    <scope>NUCLEOTIDE SEQUENCE [LARGE SCALE GENOMIC DNA]</scope>
    <source>
        <strain evidence="8 9">KH1503</strain>
    </source>
</reference>
<dbReference type="OrthoDB" id="209085at2"/>
<organism evidence="8 9">
    <name type="scientific">Neisseria arctica</name>
    <dbReference type="NCBI Taxonomy" id="1470200"/>
    <lineage>
        <taxon>Bacteria</taxon>
        <taxon>Pseudomonadati</taxon>
        <taxon>Pseudomonadota</taxon>
        <taxon>Betaproteobacteria</taxon>
        <taxon>Neisseriales</taxon>
        <taxon>Neisseriaceae</taxon>
        <taxon>Neisseria</taxon>
    </lineage>
</organism>
<dbReference type="STRING" id="1470200.PL75_08595"/>
<evidence type="ECO:0000256" key="6">
    <source>
        <dbReference type="ARBA" id="ARBA00030025"/>
    </source>
</evidence>
<evidence type="ECO:0000256" key="1">
    <source>
        <dbReference type="ARBA" id="ARBA00022676"/>
    </source>
</evidence>